<evidence type="ECO:0000313" key="3">
    <source>
        <dbReference type="EMBL" id="CAL4142629.1"/>
    </source>
</evidence>
<evidence type="ECO:0000256" key="1">
    <source>
        <dbReference type="SAM" id="Coils"/>
    </source>
</evidence>
<accession>A0AAV2RWG1</accession>
<gene>
    <name evidence="3" type="ORF">MNOR_LOCUS29163</name>
</gene>
<proteinExistence type="predicted"/>
<evidence type="ECO:0008006" key="5">
    <source>
        <dbReference type="Google" id="ProtNLM"/>
    </source>
</evidence>
<feature type="region of interest" description="Disordered" evidence="2">
    <location>
        <begin position="227"/>
        <end position="275"/>
    </location>
</feature>
<feature type="non-terminal residue" evidence="3">
    <location>
        <position position="951"/>
    </location>
</feature>
<dbReference type="EMBL" id="CAXKWB010033300">
    <property type="protein sequence ID" value="CAL4142629.1"/>
    <property type="molecule type" value="Genomic_DNA"/>
</dbReference>
<keyword evidence="1" id="KW-0175">Coiled coil</keyword>
<sequence>FLSLTLQWFENLKFILSGASRPIRRGPYFKNTKARKPQLSRYYNNVHLSLSLQRFDVRYWMSVGVKKGFHLSGERIILSSEHNLTLVPINDGLKHRPRANWCIVYLNSELCQAQVWLQSAMKEDAASSDEETPSDEQPAKPTLTPEPVEKFYFMNVTRVAYERDTLCPTPPGTSADPNLRDTPNHRLVVYDLKGAWTTNNRDIVFALYDSWNRNQQLRHNLSPDIIKSYTRDSSTPQKSRSRSLTDPSLQNLTSPTSTIQSSSVQATPSPMTRLQSGHAHQLLQQLIAEADNNQVAFSEDCSSTEPREHTLHGVKAYTIEDVIHKKWLIELVNSQVLLKGCETQGYVILSAAKSQIIQRIHRPIWQDHSLVTKTTWYGSLECMQYYATVSAGKEENEMENIMWLTLDNIEEKDGQVISDVADLVGSGQSVGGVVSQTVGATDVGMESSQLQRIVSRCRCEFYYVQYGETGLDQAMLEEVQMPAPEDEIWSKNFTAVDTFTLMHHDLCASTNSLQYNMVVDILNNLLLYVDPMKKKASEALTRMRFQLQLYSRDDQRKPIIKMQNQVRYNLSQLRTLEKEVYLIQKQLDASSSPQLVLEKENLEKQVTEAKDNLNKLSEELAMRIHCYNENQLSANHKWTSAGGDKQVKVIRMNEVCFRKATWRLTESDGQLGISDLVLSNFLYTKKTNADDSGEHLLELGYVNMCNLLPNQDWKQVLTPTQIPKNMPMDRQRMLRIYCREKPPCGGISIIEHFEVNVVPLNIQLTHQFFKTMMKFCFPDNATEEEMVTGGDTIPQSSARGNKKQASLKKSHKESSFYVSLQKDDVEIMKQRAEQNKLFVYIKIPELPVKVSYKGKKEKNIEDVNNFHLVVPTLEYHNVTWTWLDFLMAMKQDSKSALLSQAIKHKLNLGQHFRSEDAKTPDEDEKARLLLGDKLMPPESKGNKKSLFKFKR</sequence>
<feature type="coiled-coil region" evidence="1">
    <location>
        <begin position="592"/>
        <end position="619"/>
    </location>
</feature>
<keyword evidence="4" id="KW-1185">Reference proteome</keyword>
<dbReference type="InterPro" id="IPR045167">
    <property type="entry name" value="Hobbit"/>
</dbReference>
<feature type="compositionally biased region" description="Basic residues" evidence="2">
    <location>
        <begin position="942"/>
        <end position="951"/>
    </location>
</feature>
<dbReference type="PANTHER" id="PTHR15678:SF6">
    <property type="entry name" value="BRIDGE-LIKE LIPID TRANSFER PROTEIN FAMILY MEMBER 2"/>
    <property type="match status" value="1"/>
</dbReference>
<evidence type="ECO:0000313" key="4">
    <source>
        <dbReference type="Proteomes" id="UP001497623"/>
    </source>
</evidence>
<dbReference type="Proteomes" id="UP001497623">
    <property type="component" value="Unassembled WGS sequence"/>
</dbReference>
<feature type="region of interest" description="Disordered" evidence="2">
    <location>
        <begin position="122"/>
        <end position="144"/>
    </location>
</feature>
<protein>
    <recommendedName>
        <fullName evidence="5">FMP27 C-terminal domain-containing protein</fullName>
    </recommendedName>
</protein>
<evidence type="ECO:0000256" key="2">
    <source>
        <dbReference type="SAM" id="MobiDB-lite"/>
    </source>
</evidence>
<feature type="non-terminal residue" evidence="3">
    <location>
        <position position="1"/>
    </location>
</feature>
<name>A0AAV2RWG1_MEGNR</name>
<dbReference type="AlphaFoldDB" id="A0AAV2RWG1"/>
<reference evidence="3 4" key="1">
    <citation type="submission" date="2024-05" db="EMBL/GenBank/DDBJ databases">
        <authorList>
            <person name="Wallberg A."/>
        </authorList>
    </citation>
    <scope>NUCLEOTIDE SEQUENCE [LARGE SCALE GENOMIC DNA]</scope>
</reference>
<comment type="caution">
    <text evidence="3">The sequence shown here is derived from an EMBL/GenBank/DDBJ whole genome shotgun (WGS) entry which is preliminary data.</text>
</comment>
<feature type="compositionally biased region" description="Polar residues" evidence="2">
    <location>
        <begin position="231"/>
        <end position="275"/>
    </location>
</feature>
<organism evidence="3 4">
    <name type="scientific">Meganyctiphanes norvegica</name>
    <name type="common">Northern krill</name>
    <name type="synonym">Thysanopoda norvegica</name>
    <dbReference type="NCBI Taxonomy" id="48144"/>
    <lineage>
        <taxon>Eukaryota</taxon>
        <taxon>Metazoa</taxon>
        <taxon>Ecdysozoa</taxon>
        <taxon>Arthropoda</taxon>
        <taxon>Crustacea</taxon>
        <taxon>Multicrustacea</taxon>
        <taxon>Malacostraca</taxon>
        <taxon>Eumalacostraca</taxon>
        <taxon>Eucarida</taxon>
        <taxon>Euphausiacea</taxon>
        <taxon>Euphausiidae</taxon>
        <taxon>Meganyctiphanes</taxon>
    </lineage>
</organism>
<feature type="region of interest" description="Disordered" evidence="2">
    <location>
        <begin position="929"/>
        <end position="951"/>
    </location>
</feature>
<dbReference type="Pfam" id="PF10344">
    <property type="entry name" value="Hobbit"/>
    <property type="match status" value="2"/>
</dbReference>
<dbReference type="PANTHER" id="PTHR15678">
    <property type="entry name" value="ANTIGEN MLAA-22-RELATED"/>
    <property type="match status" value="1"/>
</dbReference>